<protein>
    <submittedName>
        <fullName evidence="2">IS630 family transposase ISPna1</fullName>
    </submittedName>
</protein>
<dbReference type="EMBL" id="VSSQ01030273">
    <property type="protein sequence ID" value="MPM80738.1"/>
    <property type="molecule type" value="Genomic_DNA"/>
</dbReference>
<gene>
    <name evidence="2" type="ORF">SDC9_127788</name>
</gene>
<dbReference type="InterPro" id="IPR047655">
    <property type="entry name" value="Transpos_IS630-like"/>
</dbReference>
<organism evidence="2">
    <name type="scientific">bioreactor metagenome</name>
    <dbReference type="NCBI Taxonomy" id="1076179"/>
    <lineage>
        <taxon>unclassified sequences</taxon>
        <taxon>metagenomes</taxon>
        <taxon>ecological metagenomes</taxon>
    </lineage>
</organism>
<name>A0A645CV62_9ZZZZ</name>
<dbReference type="Pfam" id="PF13358">
    <property type="entry name" value="DDE_3"/>
    <property type="match status" value="1"/>
</dbReference>
<proteinExistence type="predicted"/>
<dbReference type="AlphaFoldDB" id="A0A645CV62"/>
<accession>A0A645CV62</accession>
<reference evidence="2" key="1">
    <citation type="submission" date="2019-08" db="EMBL/GenBank/DDBJ databases">
        <authorList>
            <person name="Kucharzyk K."/>
            <person name="Murdoch R.W."/>
            <person name="Higgins S."/>
            <person name="Loffler F."/>
        </authorList>
    </citation>
    <scope>NUCLEOTIDE SEQUENCE</scope>
</reference>
<sequence length="207" mass="24538">MERVLDIYKRPYDEKFPVVCYDEMPRQLLEEVREIQPMRPGQSKRVDYEYRRMGTCNVLLASEPLRGWRMADVTQTKTAKDWAIFTEKVALAYPNAEKIILIEDNLNTHKPASWYETFPPEKAKALMDKFELVYTPKHGSWLNMAEIELNVVSAQCLKRRIASIEEMRSMVNAWEKERNEKTKTINWQFSTTDARVKLHRLYPSFQI</sequence>
<evidence type="ECO:0000259" key="1">
    <source>
        <dbReference type="Pfam" id="PF13358"/>
    </source>
</evidence>
<evidence type="ECO:0000313" key="2">
    <source>
        <dbReference type="EMBL" id="MPM80738.1"/>
    </source>
</evidence>
<feature type="domain" description="Tc1-like transposase DDE" evidence="1">
    <location>
        <begin position="17"/>
        <end position="168"/>
    </location>
</feature>
<dbReference type="NCBIfam" id="NF033545">
    <property type="entry name" value="transpos_IS630"/>
    <property type="match status" value="1"/>
</dbReference>
<dbReference type="InterPro" id="IPR038717">
    <property type="entry name" value="Tc1-like_DDE_dom"/>
</dbReference>
<comment type="caution">
    <text evidence="2">The sequence shown here is derived from an EMBL/GenBank/DDBJ whole genome shotgun (WGS) entry which is preliminary data.</text>
</comment>